<keyword evidence="2 4" id="KW-0597">Phosphoprotein</keyword>
<feature type="domain" description="Response regulatory" evidence="5">
    <location>
        <begin position="3"/>
        <end position="116"/>
    </location>
</feature>
<dbReference type="RefSeq" id="WP_079481485.1">
    <property type="nucleotide sequence ID" value="NZ_CBML010000006.1"/>
</dbReference>
<gene>
    <name evidence="6" type="ORF">CCH01_17980</name>
</gene>
<evidence type="ECO:0000256" key="4">
    <source>
        <dbReference type="PROSITE-ProRule" id="PRU00169"/>
    </source>
</evidence>
<dbReference type="InterPro" id="IPR011006">
    <property type="entry name" value="CheY-like_superfamily"/>
</dbReference>
<evidence type="ECO:0000313" key="6">
    <source>
        <dbReference type="EMBL" id="SLK20028.1"/>
    </source>
</evidence>
<dbReference type="PANTHER" id="PTHR44591">
    <property type="entry name" value="STRESS RESPONSE REGULATOR PROTEIN 1"/>
    <property type="match status" value="1"/>
</dbReference>
<dbReference type="InterPro" id="IPR001789">
    <property type="entry name" value="Sig_transdc_resp-reg_receiver"/>
</dbReference>
<protein>
    <recommendedName>
        <fullName evidence="1">Stage 0 sporulation protein A homolog</fullName>
    </recommendedName>
</protein>
<dbReference type="AlphaFoldDB" id="A0A1U6JIF4"/>
<evidence type="ECO:0000256" key="1">
    <source>
        <dbReference type="ARBA" id="ARBA00018672"/>
    </source>
</evidence>
<dbReference type="CDD" id="cd00156">
    <property type="entry name" value="REC"/>
    <property type="match status" value="2"/>
</dbReference>
<accession>A0A1U6JIF4</accession>
<dbReference type="PANTHER" id="PTHR44591:SF23">
    <property type="entry name" value="CHEY SUBFAMILY"/>
    <property type="match status" value="1"/>
</dbReference>
<dbReference type="SMART" id="SM00448">
    <property type="entry name" value="REC"/>
    <property type="match status" value="2"/>
</dbReference>
<dbReference type="EMBL" id="LT799839">
    <property type="protein sequence ID" value="SLK20028.1"/>
    <property type="molecule type" value="Genomic_DNA"/>
</dbReference>
<dbReference type="Pfam" id="PF00072">
    <property type="entry name" value="Response_reg"/>
    <property type="match status" value="1"/>
</dbReference>
<keyword evidence="7" id="KW-1185">Reference proteome</keyword>
<evidence type="ECO:0000256" key="2">
    <source>
        <dbReference type="ARBA" id="ARBA00022553"/>
    </source>
</evidence>
<dbReference type="STRING" id="1351755.CCH01_17980"/>
<dbReference type="Gene3D" id="3.40.50.2300">
    <property type="match status" value="2"/>
</dbReference>
<evidence type="ECO:0000259" key="5">
    <source>
        <dbReference type="PROSITE" id="PS50110"/>
    </source>
</evidence>
<feature type="modified residue" description="4-aspartylphosphate" evidence="4">
    <location>
        <position position="177"/>
    </location>
</feature>
<dbReference type="SUPFAM" id="SSF52172">
    <property type="entry name" value="CheY-like"/>
    <property type="match status" value="2"/>
</dbReference>
<name>A0A1U6JIF4_9CLOT</name>
<dbReference type="InterPro" id="IPR050595">
    <property type="entry name" value="Bact_response_regulator"/>
</dbReference>
<dbReference type="Proteomes" id="UP000190476">
    <property type="component" value="Chromosome I"/>
</dbReference>
<dbReference type="GeneID" id="66302116"/>
<dbReference type="GO" id="GO:0000160">
    <property type="term" value="P:phosphorelay signal transduction system"/>
    <property type="evidence" value="ECO:0007669"/>
    <property type="project" value="InterPro"/>
</dbReference>
<organism evidence="6 7">
    <name type="scientific">Clostridium chauvoei JF4335</name>
    <dbReference type="NCBI Taxonomy" id="1351755"/>
    <lineage>
        <taxon>Bacteria</taxon>
        <taxon>Bacillati</taxon>
        <taxon>Bacillota</taxon>
        <taxon>Clostridia</taxon>
        <taxon>Eubacteriales</taxon>
        <taxon>Clostridiaceae</taxon>
        <taxon>Clostridium</taxon>
    </lineage>
</organism>
<comment type="function">
    <text evidence="3">May play the central regulatory role in sporulation. It may be an element of the effector pathway responsible for the activation of sporulation genes in response to nutritional stress. Spo0A may act in concert with spo0H (a sigma factor) to control the expression of some genes that are critical to the sporulation process.</text>
</comment>
<comment type="caution">
    <text evidence="4">Lacks conserved residue(s) required for the propagation of feature annotation.</text>
</comment>
<reference evidence="7" key="1">
    <citation type="submission" date="2017-03" db="EMBL/GenBank/DDBJ databases">
        <authorList>
            <person name="Falquet L."/>
            <person name="Falquet L."/>
        </authorList>
    </citation>
    <scope>NUCLEOTIDE SEQUENCE [LARGE SCALE GENOMIC DNA]</scope>
</reference>
<dbReference type="PROSITE" id="PS50110">
    <property type="entry name" value="RESPONSE_REGULATORY"/>
    <property type="match status" value="2"/>
</dbReference>
<evidence type="ECO:0000313" key="7">
    <source>
        <dbReference type="Proteomes" id="UP000190476"/>
    </source>
</evidence>
<dbReference type="OrthoDB" id="9805474at2"/>
<evidence type="ECO:0000256" key="3">
    <source>
        <dbReference type="ARBA" id="ARBA00024867"/>
    </source>
</evidence>
<sequence length="256" mass="29813">MYTVLHIEQSEFFLKIVKSEVLGKGYQYISTESFNEASRILENDKIDLIITSFYAKGGKLEDFVKDVNSEYNIPIFVVTSNDVDESSRNIINLGISEYILKKDLQVEIKKHLDTIFREDEYMRCLKEVKIAVLEDNKLERIIEKKMLEDHGIKNVDYYQSGSDLLNSEEKYDIYLVDIILKNEFGKDIIRRIRRNNIDSSIIAVTGLDNQKTLANLLNTGANDFITKPVNEDMFIAKLKSNVRVYNLEKKLKKYQK</sequence>
<proteinExistence type="predicted"/>
<feature type="domain" description="Response regulatory" evidence="5">
    <location>
        <begin position="129"/>
        <end position="242"/>
    </location>
</feature>